<keyword evidence="3" id="KW-0786">Thiamine pyrophosphate</keyword>
<sequence>MSTLSISKAIREGLHEEMVRDENVVILGEDMAVMGNVFAITQGFLDEFGPNRVIDTPISESGFTGMAVGMAMRGLRPVVEWMYDDFITVCLDPVMNQAAKMRYMTGGQVKVPIVFRAPIGAGRRNAGQHSQCLEALFTHIPGLKVVCPSTGADAKGLLKSAIRSDDPVVFLEHKLLYAKKEEIPDGEYLIPLGKADVKRPGKDLTILTWSRQVYFSLEAAETLAAQGIDAEVVDLRTLVPLDWDAIRASVQKTGNVMIVEEGVRRGGVGAEIAAEIQEELFDDLDAPVARVAGANIVPPFSPPLEDVMFPHPADIVAAAHKLLAK</sequence>
<dbReference type="AlphaFoldDB" id="A0A9D2LI10"/>
<dbReference type="CDD" id="cd07036">
    <property type="entry name" value="TPP_PYR_E1-PDHc-beta_like"/>
    <property type="match status" value="1"/>
</dbReference>
<reference evidence="5" key="1">
    <citation type="journal article" date="2021" name="PeerJ">
        <title>Extensive microbial diversity within the chicken gut microbiome revealed by metagenomics and culture.</title>
        <authorList>
            <person name="Gilroy R."/>
            <person name="Ravi A."/>
            <person name="Getino M."/>
            <person name="Pursley I."/>
            <person name="Horton D.L."/>
            <person name="Alikhan N.F."/>
            <person name="Baker D."/>
            <person name="Gharbi K."/>
            <person name="Hall N."/>
            <person name="Watson M."/>
            <person name="Adriaenssens E.M."/>
            <person name="Foster-Nyarko E."/>
            <person name="Jarju S."/>
            <person name="Secka A."/>
            <person name="Antonio M."/>
            <person name="Oren A."/>
            <person name="Chaudhuri R.R."/>
            <person name="La Ragione R."/>
            <person name="Hildebrand F."/>
            <person name="Pallen M.J."/>
        </authorList>
    </citation>
    <scope>NUCLEOTIDE SEQUENCE</scope>
    <source>
        <strain evidence="5">ChiBcec18-1249</strain>
    </source>
</reference>
<proteinExistence type="predicted"/>
<name>A0A9D2LI10_9FIRM</name>
<dbReference type="EMBL" id="DWZJ01000031">
    <property type="protein sequence ID" value="HJB12896.1"/>
    <property type="molecule type" value="Genomic_DNA"/>
</dbReference>
<evidence type="ECO:0000313" key="5">
    <source>
        <dbReference type="EMBL" id="HJB12896.1"/>
    </source>
</evidence>
<dbReference type="InterPro" id="IPR033248">
    <property type="entry name" value="Transketolase_C"/>
</dbReference>
<dbReference type="GO" id="GO:0016491">
    <property type="term" value="F:oxidoreductase activity"/>
    <property type="evidence" value="ECO:0007669"/>
    <property type="project" value="UniProtKB-KW"/>
</dbReference>
<dbReference type="SUPFAM" id="SSF52518">
    <property type="entry name" value="Thiamin diphosphate-binding fold (THDP-binding)"/>
    <property type="match status" value="1"/>
</dbReference>
<gene>
    <name evidence="5" type="ORF">H9787_04220</name>
</gene>
<dbReference type="Gene3D" id="3.40.50.970">
    <property type="match status" value="1"/>
</dbReference>
<protein>
    <submittedName>
        <fullName evidence="5">Alpha-ketoacid dehydrogenase subunit beta</fullName>
    </submittedName>
</protein>
<dbReference type="FunFam" id="3.40.50.920:FF:000001">
    <property type="entry name" value="Pyruvate dehydrogenase E1 beta subunit"/>
    <property type="match status" value="1"/>
</dbReference>
<evidence type="ECO:0000256" key="3">
    <source>
        <dbReference type="ARBA" id="ARBA00023052"/>
    </source>
</evidence>
<dbReference type="InterPro" id="IPR005475">
    <property type="entry name" value="Transketolase-like_Pyr-bd"/>
</dbReference>
<comment type="caution">
    <text evidence="5">The sequence shown here is derived from an EMBL/GenBank/DDBJ whole genome shotgun (WGS) entry which is preliminary data.</text>
</comment>
<dbReference type="InterPro" id="IPR029061">
    <property type="entry name" value="THDP-binding"/>
</dbReference>
<accession>A0A9D2LI10</accession>
<dbReference type="Pfam" id="PF02779">
    <property type="entry name" value="Transket_pyr"/>
    <property type="match status" value="1"/>
</dbReference>
<dbReference type="SUPFAM" id="SSF52922">
    <property type="entry name" value="TK C-terminal domain-like"/>
    <property type="match status" value="1"/>
</dbReference>
<dbReference type="FunFam" id="3.40.50.970:FF:000001">
    <property type="entry name" value="Pyruvate dehydrogenase E1 beta subunit"/>
    <property type="match status" value="1"/>
</dbReference>
<organism evidence="5 6">
    <name type="scientific">Candidatus Oscillibacter excrementigallinarum</name>
    <dbReference type="NCBI Taxonomy" id="2838716"/>
    <lineage>
        <taxon>Bacteria</taxon>
        <taxon>Bacillati</taxon>
        <taxon>Bacillota</taxon>
        <taxon>Clostridia</taxon>
        <taxon>Eubacteriales</taxon>
        <taxon>Oscillospiraceae</taxon>
        <taxon>Oscillibacter</taxon>
    </lineage>
</organism>
<reference evidence="5" key="2">
    <citation type="submission" date="2021-04" db="EMBL/GenBank/DDBJ databases">
        <authorList>
            <person name="Gilroy R."/>
        </authorList>
    </citation>
    <scope>NUCLEOTIDE SEQUENCE</scope>
    <source>
        <strain evidence="5">ChiBcec18-1249</strain>
    </source>
</reference>
<dbReference type="Gene3D" id="3.40.50.920">
    <property type="match status" value="1"/>
</dbReference>
<feature type="domain" description="Transketolase-like pyrimidine-binding" evidence="4">
    <location>
        <begin position="4"/>
        <end position="179"/>
    </location>
</feature>
<comment type="cofactor">
    <cofactor evidence="1">
        <name>thiamine diphosphate</name>
        <dbReference type="ChEBI" id="CHEBI:58937"/>
    </cofactor>
</comment>
<dbReference type="Pfam" id="PF02780">
    <property type="entry name" value="Transketolase_C"/>
    <property type="match status" value="1"/>
</dbReference>
<dbReference type="Proteomes" id="UP000823824">
    <property type="component" value="Unassembled WGS sequence"/>
</dbReference>
<dbReference type="PANTHER" id="PTHR43257">
    <property type="entry name" value="PYRUVATE DEHYDROGENASE E1 COMPONENT BETA SUBUNIT"/>
    <property type="match status" value="1"/>
</dbReference>
<evidence type="ECO:0000256" key="1">
    <source>
        <dbReference type="ARBA" id="ARBA00001964"/>
    </source>
</evidence>
<dbReference type="SMART" id="SM00861">
    <property type="entry name" value="Transket_pyr"/>
    <property type="match status" value="1"/>
</dbReference>
<dbReference type="PANTHER" id="PTHR43257:SF2">
    <property type="entry name" value="PYRUVATE DEHYDROGENASE E1 COMPONENT SUBUNIT BETA"/>
    <property type="match status" value="1"/>
</dbReference>
<dbReference type="InterPro" id="IPR009014">
    <property type="entry name" value="Transketo_C/PFOR_II"/>
</dbReference>
<keyword evidence="2" id="KW-0560">Oxidoreductase</keyword>
<evidence type="ECO:0000256" key="2">
    <source>
        <dbReference type="ARBA" id="ARBA00023002"/>
    </source>
</evidence>
<evidence type="ECO:0000313" key="6">
    <source>
        <dbReference type="Proteomes" id="UP000823824"/>
    </source>
</evidence>
<dbReference type="NCBIfam" id="NF006667">
    <property type="entry name" value="PRK09212.1"/>
    <property type="match status" value="1"/>
</dbReference>
<evidence type="ECO:0000259" key="4">
    <source>
        <dbReference type="SMART" id="SM00861"/>
    </source>
</evidence>